<keyword evidence="3" id="KW-1185">Reference proteome</keyword>
<sequence length="444" mass="49900">MAKGALKIQCFSGENTYVPVGKCKITVTQTEQDGTALRKSTVLYTDSVGLTEEIDLDTPGIENSQEPGKIPYSFADILIEKESYNPILIKGVQIYPDRVAIQQADLKLQSRNQNGKGEEVIDINSNVLVGNYPAKIPEPEEKELPPPQGTVVLPAPVVPEYITVHAGSPNDSSAPNYKVDYKSYIKNVASCEIYATWSENTIRANVYAIISFTLNRIYTEWYRGKGKRFDITSSTAYDHAFNYGRNIYDNIGRIVDDIFSTYIKRFEAKQPLLTQYCDGIKVKCPGWMTQWGSKYLGDEGKPAYEILSSFYGRNIEFKTAAKVKGSPQSYPGYTLTVGSKGAPVKTIQEQLNRIAKAYPLIPKQALDGVFGEKMKEAVKVFQKVFNLSQTGEVDYATWYRISDIYVGVSKIAELRGSIEERKRIFYPPVIIDDLNNVPRVPYYY</sequence>
<gene>
    <name evidence="2" type="ORF">GBZ86_06720</name>
</gene>
<dbReference type="InterPro" id="IPR002477">
    <property type="entry name" value="Peptidoglycan-bd-like"/>
</dbReference>
<comment type="caution">
    <text evidence="2">The sequence shown here is derived from an EMBL/GenBank/DDBJ whole genome shotgun (WGS) entry which is preliminary data.</text>
</comment>
<dbReference type="InterPro" id="IPR036366">
    <property type="entry name" value="PGBDSf"/>
</dbReference>
<dbReference type="RefSeq" id="WP_152888983.1">
    <property type="nucleotide sequence ID" value="NZ_WHJC01000069.1"/>
</dbReference>
<dbReference type="Proteomes" id="UP000430345">
    <property type="component" value="Unassembled WGS sequence"/>
</dbReference>
<dbReference type="Gene3D" id="1.10.101.10">
    <property type="entry name" value="PGBD-like superfamily/PGBD"/>
    <property type="match status" value="1"/>
</dbReference>
<dbReference type="EMBL" id="WHJC01000069">
    <property type="protein sequence ID" value="MPQ43451.1"/>
    <property type="molecule type" value="Genomic_DNA"/>
</dbReference>
<dbReference type="SUPFAM" id="SSF47090">
    <property type="entry name" value="PGBD-like"/>
    <property type="match status" value="1"/>
</dbReference>
<dbReference type="InterPro" id="IPR036365">
    <property type="entry name" value="PGBD-like_sf"/>
</dbReference>
<dbReference type="AlphaFoldDB" id="A0A6I1MRE4"/>
<name>A0A6I1MRE4_9CLOT</name>
<feature type="domain" description="Peptidoglycan binding-like" evidence="1">
    <location>
        <begin position="341"/>
        <end position="400"/>
    </location>
</feature>
<proteinExistence type="predicted"/>
<evidence type="ECO:0000259" key="1">
    <source>
        <dbReference type="Pfam" id="PF01471"/>
    </source>
</evidence>
<dbReference type="OrthoDB" id="2933491at2"/>
<accession>A0A6I1MRE4</accession>
<evidence type="ECO:0000313" key="3">
    <source>
        <dbReference type="Proteomes" id="UP000430345"/>
    </source>
</evidence>
<organism evidence="2 3">
    <name type="scientific">Clostridium tarantellae</name>
    <dbReference type="NCBI Taxonomy" id="39493"/>
    <lineage>
        <taxon>Bacteria</taxon>
        <taxon>Bacillati</taxon>
        <taxon>Bacillota</taxon>
        <taxon>Clostridia</taxon>
        <taxon>Eubacteriales</taxon>
        <taxon>Clostridiaceae</taxon>
        <taxon>Clostridium</taxon>
    </lineage>
</organism>
<evidence type="ECO:0000313" key="2">
    <source>
        <dbReference type="EMBL" id="MPQ43451.1"/>
    </source>
</evidence>
<reference evidence="2 3" key="1">
    <citation type="submission" date="2019-10" db="EMBL/GenBank/DDBJ databases">
        <title>The Genome Sequence of Clostridium tarantellae Isolated from Fish Brain.</title>
        <authorList>
            <person name="Bano L."/>
            <person name="Kiel M."/>
            <person name="Sales G."/>
            <person name="Doxey A.C."/>
            <person name="Mansfield M.J."/>
            <person name="Schiavone M."/>
            <person name="Rossetto O."/>
            <person name="Pirazzini M."/>
            <person name="Dobrindt U."/>
            <person name="Montecucco C."/>
        </authorList>
    </citation>
    <scope>NUCLEOTIDE SEQUENCE [LARGE SCALE GENOMIC DNA]</scope>
    <source>
        <strain evidence="2 3">DSM 3997</strain>
    </source>
</reference>
<protein>
    <submittedName>
        <fullName evidence="2">Spore cortex-lytic protein</fullName>
    </submittedName>
</protein>
<dbReference type="Pfam" id="PF01471">
    <property type="entry name" value="PG_binding_1"/>
    <property type="match status" value="1"/>
</dbReference>